<protein>
    <submittedName>
        <fullName evidence="1">Uncharacterized protein</fullName>
    </submittedName>
</protein>
<dbReference type="OrthoDB" id="5234589at2759"/>
<proteinExistence type="predicted"/>
<dbReference type="HOGENOM" id="CLU_885966_0_0_1"/>
<gene>
    <name evidence="1" type="ORF">PEX2_096380</name>
</gene>
<sequence length="314" mass="36187">MAETRSSPEVINASLPALEVQHENKFKDYNFLDITYVVVHLSDITIRNIKNMMNSNSNTSNEYENEGYLEIIGKMLSLTLFGNENQLEYLDTEHVGRRKFVAFTNIQKKEKPDQSQSPSHEKLQVIEVMFMRTNPRETLKIFWRPARAIVFQRVLTRVKKLLEMAMGVTIPENKPAEQLFLDLPIQDVLNKNAGMLVIEPWASIYVDAIRDRRFVDAVWARYHISGDLENEIAEDPNNMTVLDVIKVDALEYRVNEPEEYAKALSFYTKTSSADGHADVIETINNLTERDIARVRAQLEAECEDGFSKRTRAHC</sequence>
<evidence type="ECO:0000313" key="1">
    <source>
        <dbReference type="EMBL" id="KGO51093.1"/>
    </source>
</evidence>
<evidence type="ECO:0000313" key="2">
    <source>
        <dbReference type="Proteomes" id="UP000030143"/>
    </source>
</evidence>
<dbReference type="RefSeq" id="XP_016594102.1">
    <property type="nucleotide sequence ID" value="XM_016746908.1"/>
</dbReference>
<dbReference type="VEuPathDB" id="FungiDB:PEXP_056660"/>
<dbReference type="GeneID" id="27682328"/>
<organism evidence="1 2">
    <name type="scientific">Penicillium expansum</name>
    <name type="common">Blue mold rot fungus</name>
    <dbReference type="NCBI Taxonomy" id="27334"/>
    <lineage>
        <taxon>Eukaryota</taxon>
        <taxon>Fungi</taxon>
        <taxon>Dikarya</taxon>
        <taxon>Ascomycota</taxon>
        <taxon>Pezizomycotina</taxon>
        <taxon>Eurotiomycetes</taxon>
        <taxon>Eurotiomycetidae</taxon>
        <taxon>Eurotiales</taxon>
        <taxon>Aspergillaceae</taxon>
        <taxon>Penicillium</taxon>
    </lineage>
</organism>
<dbReference type="STRING" id="27334.A0A0A2IMB6"/>
<dbReference type="Proteomes" id="UP000030143">
    <property type="component" value="Unassembled WGS sequence"/>
</dbReference>
<comment type="caution">
    <text evidence="1">The sequence shown here is derived from an EMBL/GenBank/DDBJ whole genome shotgun (WGS) entry which is preliminary data.</text>
</comment>
<reference evidence="1 2" key="1">
    <citation type="journal article" date="2015" name="Mol. Plant Microbe Interact.">
        <title>Genome, transcriptome, and functional analyses of Penicillium expansum provide new insights into secondary metabolism and pathogenicity.</title>
        <authorList>
            <person name="Ballester A.R."/>
            <person name="Marcet-Houben M."/>
            <person name="Levin E."/>
            <person name="Sela N."/>
            <person name="Selma-Lazaro C."/>
            <person name="Carmona L."/>
            <person name="Wisniewski M."/>
            <person name="Droby S."/>
            <person name="Gonzalez-Candelas L."/>
            <person name="Gabaldon T."/>
        </authorList>
    </citation>
    <scope>NUCLEOTIDE SEQUENCE [LARGE SCALE GENOMIC DNA]</scope>
    <source>
        <strain evidence="1 2">MD-8</strain>
    </source>
</reference>
<dbReference type="EMBL" id="JQFZ01000310">
    <property type="protein sequence ID" value="KGO51093.1"/>
    <property type="molecule type" value="Genomic_DNA"/>
</dbReference>
<keyword evidence="2" id="KW-1185">Reference proteome</keyword>
<dbReference type="AlphaFoldDB" id="A0A0A2IMB6"/>
<accession>A0A0A2IMB6</accession>
<dbReference type="PhylomeDB" id="A0A0A2IMB6"/>
<name>A0A0A2IMB6_PENEN</name>